<dbReference type="Gene3D" id="2.60.120.330">
    <property type="entry name" value="B-lactam Antibiotic, Isopenicillin N Synthase, Chain"/>
    <property type="match status" value="1"/>
</dbReference>
<accession>A0A834LEM4</accession>
<name>A0A834LEM4_RHOSS</name>
<dbReference type="Proteomes" id="UP000626092">
    <property type="component" value="Unassembled WGS sequence"/>
</dbReference>
<keyword evidence="2" id="KW-1185">Reference proteome</keyword>
<evidence type="ECO:0000313" key="1">
    <source>
        <dbReference type="EMBL" id="KAF7136146.1"/>
    </source>
</evidence>
<proteinExistence type="predicted"/>
<dbReference type="OrthoDB" id="288590at2759"/>
<evidence type="ECO:0000313" key="2">
    <source>
        <dbReference type="Proteomes" id="UP000626092"/>
    </source>
</evidence>
<gene>
    <name evidence="1" type="ORF">RHSIM_Rhsim08G0210700</name>
</gene>
<sequence>MAKSLQLEENRFRHQFGKRAMLQARFNCYSKCQRPDLIMGLKPHAYGSGYTVILQYEVGLLVFKSSTRTNGIQSHKFPMPSSFSWIVFCTPEKGKEIRPEDRLVDGKVRDYADVHWEYFQGGMPPAPITSCV</sequence>
<reference evidence="1" key="1">
    <citation type="submission" date="2019-11" db="EMBL/GenBank/DDBJ databases">
        <authorList>
            <person name="Liu Y."/>
            <person name="Hou J."/>
            <person name="Li T.-Q."/>
            <person name="Guan C.-H."/>
            <person name="Wu X."/>
            <person name="Wu H.-Z."/>
            <person name="Ling F."/>
            <person name="Zhang R."/>
            <person name="Shi X.-G."/>
            <person name="Ren J.-P."/>
            <person name="Chen E.-F."/>
            <person name="Sun J.-M."/>
        </authorList>
    </citation>
    <scope>NUCLEOTIDE SEQUENCE</scope>
    <source>
        <strain evidence="1">Adult_tree_wgs_1</strain>
        <tissue evidence="1">Leaves</tissue>
    </source>
</reference>
<protein>
    <submittedName>
        <fullName evidence="1">Uncharacterized protein</fullName>
    </submittedName>
</protein>
<dbReference type="SUPFAM" id="SSF51197">
    <property type="entry name" value="Clavaminate synthase-like"/>
    <property type="match status" value="1"/>
</dbReference>
<dbReference type="InterPro" id="IPR027443">
    <property type="entry name" value="IPNS-like_sf"/>
</dbReference>
<comment type="caution">
    <text evidence="1">The sequence shown here is derived from an EMBL/GenBank/DDBJ whole genome shotgun (WGS) entry which is preliminary data.</text>
</comment>
<dbReference type="EMBL" id="WJXA01000008">
    <property type="protein sequence ID" value="KAF7136146.1"/>
    <property type="molecule type" value="Genomic_DNA"/>
</dbReference>
<organism evidence="1 2">
    <name type="scientific">Rhododendron simsii</name>
    <name type="common">Sims's rhododendron</name>
    <dbReference type="NCBI Taxonomy" id="118357"/>
    <lineage>
        <taxon>Eukaryota</taxon>
        <taxon>Viridiplantae</taxon>
        <taxon>Streptophyta</taxon>
        <taxon>Embryophyta</taxon>
        <taxon>Tracheophyta</taxon>
        <taxon>Spermatophyta</taxon>
        <taxon>Magnoliopsida</taxon>
        <taxon>eudicotyledons</taxon>
        <taxon>Gunneridae</taxon>
        <taxon>Pentapetalae</taxon>
        <taxon>asterids</taxon>
        <taxon>Ericales</taxon>
        <taxon>Ericaceae</taxon>
        <taxon>Ericoideae</taxon>
        <taxon>Rhodoreae</taxon>
        <taxon>Rhododendron</taxon>
    </lineage>
</organism>
<dbReference type="AlphaFoldDB" id="A0A834LEM4"/>